<dbReference type="Proteomes" id="UP000015442">
    <property type="component" value="Unassembled WGS sequence"/>
</dbReference>
<sequence>MQWERVSKKPSPFCLRKGDFSKTFLYLRFIKHKFNDNGYSMKK</sequence>
<reference evidence="1 2" key="1">
    <citation type="submission" date="2013-05" db="EMBL/GenBank/DDBJ databases">
        <authorList>
            <person name="Harkins D.M."/>
            <person name="Durkin A.S."/>
            <person name="Brinkac L.M."/>
            <person name="Haft D.H."/>
            <person name="Selengut J.D."/>
            <person name="Sanka R."/>
            <person name="DePew J."/>
            <person name="Purushe J."/>
            <person name="Hartskeerl R.A."/>
            <person name="Ahmed A."/>
            <person name="van der Linden H."/>
            <person name="Goris M.G.A."/>
            <person name="Vinetz J.M."/>
            <person name="Sutton G.G."/>
            <person name="Nierman W.C."/>
            <person name="Fouts D.E."/>
        </authorList>
    </citation>
    <scope>NUCLEOTIDE SEQUENCE [LARGE SCALE GENOMIC DNA]</scope>
    <source>
        <strain evidence="1 2">CZ214</strain>
    </source>
</reference>
<proteinExistence type="predicted"/>
<dbReference type="AlphaFoldDB" id="T0FSY4"/>
<evidence type="ECO:0000313" key="1">
    <source>
        <dbReference type="EMBL" id="EQA72630.1"/>
    </source>
</evidence>
<comment type="caution">
    <text evidence="1">The sequence shown here is derived from an EMBL/GenBank/DDBJ whole genome shotgun (WGS) entry which is preliminary data.</text>
</comment>
<name>T0FSY4_9LEPT</name>
<accession>T0FSY4</accession>
<organism evidence="1 2">
    <name type="scientific">Leptospira noguchii serovar Panama str. CZ214</name>
    <dbReference type="NCBI Taxonomy" id="1001595"/>
    <lineage>
        <taxon>Bacteria</taxon>
        <taxon>Pseudomonadati</taxon>
        <taxon>Spirochaetota</taxon>
        <taxon>Spirochaetia</taxon>
        <taxon>Leptospirales</taxon>
        <taxon>Leptospiraceae</taxon>
        <taxon>Leptospira</taxon>
    </lineage>
</organism>
<dbReference type="EMBL" id="AKWY02000015">
    <property type="protein sequence ID" value="EQA72630.1"/>
    <property type="molecule type" value="Genomic_DNA"/>
</dbReference>
<gene>
    <name evidence="1" type="ORF">LEP1GSC059_1370</name>
</gene>
<evidence type="ECO:0000313" key="2">
    <source>
        <dbReference type="Proteomes" id="UP000015442"/>
    </source>
</evidence>
<protein>
    <submittedName>
        <fullName evidence="1">Uncharacterized protein</fullName>
    </submittedName>
</protein>